<accession>A0A1M4Z9T0</accession>
<dbReference type="SUPFAM" id="SSF52172">
    <property type="entry name" value="CheY-like"/>
    <property type="match status" value="1"/>
</dbReference>
<evidence type="ECO:0000313" key="4">
    <source>
        <dbReference type="Proteomes" id="UP000184368"/>
    </source>
</evidence>
<proteinExistence type="predicted"/>
<dbReference type="Proteomes" id="UP000184368">
    <property type="component" value="Unassembled WGS sequence"/>
</dbReference>
<dbReference type="InterPro" id="IPR011006">
    <property type="entry name" value="CheY-like_superfamily"/>
</dbReference>
<dbReference type="PANTHER" id="PTHR44520:SF2">
    <property type="entry name" value="RESPONSE REGULATOR RCP1"/>
    <property type="match status" value="1"/>
</dbReference>
<evidence type="ECO:0000256" key="1">
    <source>
        <dbReference type="PROSITE-ProRule" id="PRU00169"/>
    </source>
</evidence>
<keyword evidence="1" id="KW-0597">Phosphoprotein</keyword>
<dbReference type="Pfam" id="PF00072">
    <property type="entry name" value="Response_reg"/>
    <property type="match status" value="1"/>
</dbReference>
<dbReference type="AlphaFoldDB" id="A0A1M4Z9T0"/>
<dbReference type="OrthoDB" id="9789181at2"/>
<dbReference type="PROSITE" id="PS50110">
    <property type="entry name" value="RESPONSE_REGULATORY"/>
    <property type="match status" value="1"/>
</dbReference>
<sequence length="142" mass="16382">MIILFAEDDLEQQVLYKDCFLQHNNALQFFFAQNGFQLLTMLAKADMDRALPDLIILDLNMPHIGGREVLADLAKDLRYSSIPVVILTESNLMMDHYLSGLFRVPFFQKHYTTEGCMRVTQNILEWHYSHAAGKEMGSIGRR</sequence>
<protein>
    <submittedName>
        <fullName evidence="3">Response regulator receiver domain-containing protein</fullName>
    </submittedName>
</protein>
<organism evidence="3 4">
    <name type="scientific">Cnuella takakiae</name>
    <dbReference type="NCBI Taxonomy" id="1302690"/>
    <lineage>
        <taxon>Bacteria</taxon>
        <taxon>Pseudomonadati</taxon>
        <taxon>Bacteroidota</taxon>
        <taxon>Chitinophagia</taxon>
        <taxon>Chitinophagales</taxon>
        <taxon>Chitinophagaceae</taxon>
        <taxon>Cnuella</taxon>
    </lineage>
</organism>
<reference evidence="3 4" key="1">
    <citation type="submission" date="2016-11" db="EMBL/GenBank/DDBJ databases">
        <authorList>
            <person name="Jaros S."/>
            <person name="Januszkiewicz K."/>
            <person name="Wedrychowicz H."/>
        </authorList>
    </citation>
    <scope>NUCLEOTIDE SEQUENCE [LARGE SCALE GENOMIC DNA]</scope>
    <source>
        <strain evidence="3 4">DSM 26897</strain>
    </source>
</reference>
<gene>
    <name evidence="3" type="ORF">SAMN05444008_105142</name>
</gene>
<dbReference type="GO" id="GO:0000160">
    <property type="term" value="P:phosphorelay signal transduction system"/>
    <property type="evidence" value="ECO:0007669"/>
    <property type="project" value="InterPro"/>
</dbReference>
<name>A0A1M4Z9T0_9BACT</name>
<evidence type="ECO:0000259" key="2">
    <source>
        <dbReference type="PROSITE" id="PS50110"/>
    </source>
</evidence>
<dbReference type="InterPro" id="IPR052893">
    <property type="entry name" value="TCS_response_regulator"/>
</dbReference>
<dbReference type="Gene3D" id="3.40.50.2300">
    <property type="match status" value="1"/>
</dbReference>
<dbReference type="EMBL" id="FQUO01000005">
    <property type="protein sequence ID" value="SHF14735.1"/>
    <property type="molecule type" value="Genomic_DNA"/>
</dbReference>
<keyword evidence="4" id="KW-1185">Reference proteome</keyword>
<dbReference type="STRING" id="1302690.BUE76_22135"/>
<evidence type="ECO:0000313" key="3">
    <source>
        <dbReference type="EMBL" id="SHF14735.1"/>
    </source>
</evidence>
<dbReference type="InterPro" id="IPR001789">
    <property type="entry name" value="Sig_transdc_resp-reg_receiver"/>
</dbReference>
<dbReference type="PANTHER" id="PTHR44520">
    <property type="entry name" value="RESPONSE REGULATOR RCP1-RELATED"/>
    <property type="match status" value="1"/>
</dbReference>
<dbReference type="RefSeq" id="WP_073041857.1">
    <property type="nucleotide sequence ID" value="NZ_FQUO01000005.1"/>
</dbReference>
<feature type="modified residue" description="4-aspartylphosphate" evidence="1">
    <location>
        <position position="58"/>
    </location>
</feature>
<feature type="domain" description="Response regulatory" evidence="2">
    <location>
        <begin position="2"/>
        <end position="124"/>
    </location>
</feature>